<name>A0A9N9AW68_9GLOM</name>
<dbReference type="PANTHER" id="PTHR11733">
    <property type="entry name" value="ZINC METALLOPROTEASE FAMILY M13 NEPRILYSIN-RELATED"/>
    <property type="match status" value="1"/>
</dbReference>
<keyword evidence="9" id="KW-1133">Transmembrane helix</keyword>
<evidence type="ECO:0000259" key="11">
    <source>
        <dbReference type="Pfam" id="PF05649"/>
    </source>
</evidence>
<dbReference type="GO" id="GO:0004222">
    <property type="term" value="F:metalloendopeptidase activity"/>
    <property type="evidence" value="ECO:0007669"/>
    <property type="project" value="InterPro"/>
</dbReference>
<dbReference type="InterPro" id="IPR018497">
    <property type="entry name" value="Peptidase_M13_C"/>
</dbReference>
<dbReference type="GO" id="GO:0016485">
    <property type="term" value="P:protein processing"/>
    <property type="evidence" value="ECO:0007669"/>
    <property type="project" value="TreeGrafter"/>
</dbReference>
<evidence type="ECO:0000256" key="6">
    <source>
        <dbReference type="ARBA" id="ARBA00022833"/>
    </source>
</evidence>
<dbReference type="Pfam" id="PF01431">
    <property type="entry name" value="Peptidase_M13"/>
    <property type="match status" value="1"/>
</dbReference>
<dbReference type="SUPFAM" id="SSF55486">
    <property type="entry name" value="Metalloproteases ('zincins'), catalytic domain"/>
    <property type="match status" value="1"/>
</dbReference>
<comment type="caution">
    <text evidence="12">The sequence shown here is derived from an EMBL/GenBank/DDBJ whole genome shotgun (WGS) entry which is preliminary data.</text>
</comment>
<dbReference type="InterPro" id="IPR000718">
    <property type="entry name" value="Peptidase_M13"/>
</dbReference>
<dbReference type="Pfam" id="PF05649">
    <property type="entry name" value="Peptidase_M13_N"/>
    <property type="match status" value="1"/>
</dbReference>
<organism evidence="12 13">
    <name type="scientific">Acaulospora morrowiae</name>
    <dbReference type="NCBI Taxonomy" id="94023"/>
    <lineage>
        <taxon>Eukaryota</taxon>
        <taxon>Fungi</taxon>
        <taxon>Fungi incertae sedis</taxon>
        <taxon>Mucoromycota</taxon>
        <taxon>Glomeromycotina</taxon>
        <taxon>Glomeromycetes</taxon>
        <taxon>Diversisporales</taxon>
        <taxon>Acaulosporaceae</taxon>
        <taxon>Acaulospora</taxon>
    </lineage>
</organism>
<comment type="cofactor">
    <cofactor evidence="1">
        <name>Zn(2+)</name>
        <dbReference type="ChEBI" id="CHEBI:29105"/>
    </cofactor>
</comment>
<keyword evidence="4" id="KW-0479">Metal-binding</keyword>
<evidence type="ECO:0000313" key="13">
    <source>
        <dbReference type="Proteomes" id="UP000789342"/>
    </source>
</evidence>
<keyword evidence="6" id="KW-0862">Zinc</keyword>
<keyword evidence="13" id="KW-1185">Reference proteome</keyword>
<keyword evidence="5" id="KW-0378">Hydrolase</keyword>
<feature type="domain" description="Peptidase M13 N-terminal" evidence="11">
    <location>
        <begin position="136"/>
        <end position="568"/>
    </location>
</feature>
<feature type="domain" description="Peptidase M13 C-terminal" evidence="10">
    <location>
        <begin position="630"/>
        <end position="833"/>
    </location>
</feature>
<keyword evidence="7" id="KW-0482">Metalloprotease</keyword>
<dbReference type="Proteomes" id="UP000789342">
    <property type="component" value="Unassembled WGS sequence"/>
</dbReference>
<dbReference type="OrthoDB" id="6475849at2759"/>
<dbReference type="EMBL" id="CAJVPV010003054">
    <property type="protein sequence ID" value="CAG8542412.1"/>
    <property type="molecule type" value="Genomic_DNA"/>
</dbReference>
<sequence>MNQEDAPLLTETRTPNDFDEESLSGNGGGSQGVGVQERIPRTREAPRDRTNFMPLRHGKFSRLETILAFTSIILLILMSIFAGLYARGRSNKHREIIIPAPEPPSKNETDEGPCLTSGCIVTAAQILSDMDSNVDPCDDFYQYTCGGWLKRHVIPDDKGRYGYFDSLYEENQKLLKGILENEFGSPNEPYLPPANEVQDKLNLYKLQDFYQSCMNETHINHLGNAPLAPILSKILDDFPIDKEYSLFYNIGNLNYSDVQPPLDEQNLTYVLAYLSTLGVKPLFTFYTDADAKDPTNNALHLMQSGLGLPSKEYYDEESILDVYRDVIAELLGKALVYDDMMNGTGVNVIDKLVEYEVTDMFEGIAQKIVDFEISLAKISLSAEEMSNPDSTYNNHTIFSLSRLSPSFMWLNYLTTLLPPNANHDLKIILHSNKYFKDVSNLVKETPPPVLQTYFIWQAVLGYADFLDENFRSPIRRLMAKLRGIDESVKPKRWEVCLRAVDSTMGLMAGRFFVLKAFGGQSKEIADQLIGSLKDAFINRMPKIEWLDDATRDKAIDKVEKIIQKVGYPTKSPDTMSPGSLAEYYDKIVINNDTFFENIVSAERWQSERQWQKIGKPVDRGHWYMTPQTVNAYYNPTANEIVFPAGILQPPFFSAETPEYINFGGIGMVIGHELTHAFDNHGRRYDASGRLIQWWSNETIEAFNNKTECFISQYSNYTVDDPKGVPVHLNGRLTLGENLADNGGLAEAYHAWWTRYENDPDGELYNNQLLPGLNKNTRTTILHFIRSYLVFKVRTDPHAPAYWRVNGVLRNSQHFAKTFNCKSGTKMNPVDKCTL</sequence>
<dbReference type="PRINTS" id="PR00786">
    <property type="entry name" value="NEPRILYSIN"/>
</dbReference>
<keyword evidence="3" id="KW-0645">Protease</keyword>
<dbReference type="AlphaFoldDB" id="A0A9N9AW68"/>
<evidence type="ECO:0000256" key="5">
    <source>
        <dbReference type="ARBA" id="ARBA00022801"/>
    </source>
</evidence>
<feature type="region of interest" description="Disordered" evidence="8">
    <location>
        <begin position="1"/>
        <end position="49"/>
    </location>
</feature>
<evidence type="ECO:0000313" key="12">
    <source>
        <dbReference type="EMBL" id="CAG8542412.1"/>
    </source>
</evidence>
<accession>A0A9N9AW68</accession>
<gene>
    <name evidence="12" type="ORF">AMORRO_LOCUS5190</name>
</gene>
<dbReference type="CDD" id="cd08662">
    <property type="entry name" value="M13"/>
    <property type="match status" value="1"/>
</dbReference>
<feature type="compositionally biased region" description="Basic and acidic residues" evidence="8">
    <location>
        <begin position="38"/>
        <end position="49"/>
    </location>
</feature>
<dbReference type="InterPro" id="IPR024079">
    <property type="entry name" value="MetalloPept_cat_dom_sf"/>
</dbReference>
<dbReference type="PROSITE" id="PS51885">
    <property type="entry name" value="NEPRILYSIN"/>
    <property type="match status" value="1"/>
</dbReference>
<evidence type="ECO:0000256" key="3">
    <source>
        <dbReference type="ARBA" id="ARBA00022670"/>
    </source>
</evidence>
<evidence type="ECO:0000256" key="4">
    <source>
        <dbReference type="ARBA" id="ARBA00022723"/>
    </source>
</evidence>
<dbReference type="Gene3D" id="3.40.390.10">
    <property type="entry name" value="Collagenase (Catalytic Domain)"/>
    <property type="match status" value="1"/>
</dbReference>
<feature type="transmembrane region" description="Helical" evidence="9">
    <location>
        <begin position="66"/>
        <end position="86"/>
    </location>
</feature>
<dbReference type="GO" id="GO:0005886">
    <property type="term" value="C:plasma membrane"/>
    <property type="evidence" value="ECO:0007669"/>
    <property type="project" value="TreeGrafter"/>
</dbReference>
<keyword evidence="9" id="KW-0812">Transmembrane</keyword>
<dbReference type="InterPro" id="IPR008753">
    <property type="entry name" value="Peptidase_M13_N"/>
</dbReference>
<feature type="non-terminal residue" evidence="12">
    <location>
        <position position="1"/>
    </location>
</feature>
<comment type="similarity">
    <text evidence="2">Belongs to the peptidase M13 family.</text>
</comment>
<evidence type="ECO:0000259" key="10">
    <source>
        <dbReference type="Pfam" id="PF01431"/>
    </source>
</evidence>
<evidence type="ECO:0000256" key="7">
    <source>
        <dbReference type="ARBA" id="ARBA00023049"/>
    </source>
</evidence>
<evidence type="ECO:0000256" key="2">
    <source>
        <dbReference type="ARBA" id="ARBA00007357"/>
    </source>
</evidence>
<reference evidence="12" key="1">
    <citation type="submission" date="2021-06" db="EMBL/GenBank/DDBJ databases">
        <authorList>
            <person name="Kallberg Y."/>
            <person name="Tangrot J."/>
            <person name="Rosling A."/>
        </authorList>
    </citation>
    <scope>NUCLEOTIDE SEQUENCE</scope>
    <source>
        <strain evidence="12">CL551</strain>
    </source>
</reference>
<evidence type="ECO:0000256" key="8">
    <source>
        <dbReference type="SAM" id="MobiDB-lite"/>
    </source>
</evidence>
<dbReference type="PANTHER" id="PTHR11733:SF167">
    <property type="entry name" value="FI17812P1-RELATED"/>
    <property type="match status" value="1"/>
</dbReference>
<dbReference type="Gene3D" id="1.10.1380.10">
    <property type="entry name" value="Neutral endopeptidase , domain2"/>
    <property type="match status" value="1"/>
</dbReference>
<evidence type="ECO:0000256" key="9">
    <source>
        <dbReference type="SAM" id="Phobius"/>
    </source>
</evidence>
<protein>
    <submittedName>
        <fullName evidence="12">14891_t:CDS:1</fullName>
    </submittedName>
</protein>
<keyword evidence="9" id="KW-0472">Membrane</keyword>
<proteinExistence type="inferred from homology"/>
<dbReference type="InterPro" id="IPR042089">
    <property type="entry name" value="Peptidase_M13_dom_2"/>
</dbReference>
<evidence type="ECO:0000256" key="1">
    <source>
        <dbReference type="ARBA" id="ARBA00001947"/>
    </source>
</evidence>
<dbReference type="GO" id="GO:0046872">
    <property type="term" value="F:metal ion binding"/>
    <property type="evidence" value="ECO:0007669"/>
    <property type="project" value="UniProtKB-KW"/>
</dbReference>